<accession>A0A016SWH2</accession>
<sequence>MNHKATFEILNMSLGDGFYWCLQNGVDVVEFLSITLRHVSPILNDLGQHWATTLSTTPSCIGWQYFLSRALSCYRV</sequence>
<comment type="caution">
    <text evidence="1">The sequence shown here is derived from an EMBL/GenBank/DDBJ whole genome shotgun (WGS) entry which is preliminary data.</text>
</comment>
<reference evidence="2" key="1">
    <citation type="journal article" date="2015" name="Nat. Genet.">
        <title>The genome and transcriptome of the zoonotic hookworm Ancylostoma ceylanicum identify infection-specific gene families.</title>
        <authorList>
            <person name="Schwarz E.M."/>
            <person name="Hu Y."/>
            <person name="Antoshechkin I."/>
            <person name="Miller M.M."/>
            <person name="Sternberg P.W."/>
            <person name="Aroian R.V."/>
        </authorList>
    </citation>
    <scope>NUCLEOTIDE SEQUENCE</scope>
    <source>
        <strain evidence="2">HY135</strain>
    </source>
</reference>
<dbReference type="AlphaFoldDB" id="A0A016SWH2"/>
<gene>
    <name evidence="1" type="primary">Acey_s0168.g203</name>
    <name evidence="1" type="ORF">Y032_0168g203</name>
</gene>
<evidence type="ECO:0000313" key="2">
    <source>
        <dbReference type="Proteomes" id="UP000024635"/>
    </source>
</evidence>
<keyword evidence="2" id="KW-1185">Reference proteome</keyword>
<dbReference type="Proteomes" id="UP000024635">
    <property type="component" value="Unassembled WGS sequence"/>
</dbReference>
<proteinExistence type="predicted"/>
<dbReference type="EMBL" id="JARK01001504">
    <property type="protein sequence ID" value="EYB94741.1"/>
    <property type="molecule type" value="Genomic_DNA"/>
</dbReference>
<evidence type="ECO:0000313" key="1">
    <source>
        <dbReference type="EMBL" id="EYB94741.1"/>
    </source>
</evidence>
<name>A0A016SWH2_9BILA</name>
<protein>
    <submittedName>
        <fullName evidence="1">Uncharacterized protein</fullName>
    </submittedName>
</protein>
<organism evidence="1 2">
    <name type="scientific">Ancylostoma ceylanicum</name>
    <dbReference type="NCBI Taxonomy" id="53326"/>
    <lineage>
        <taxon>Eukaryota</taxon>
        <taxon>Metazoa</taxon>
        <taxon>Ecdysozoa</taxon>
        <taxon>Nematoda</taxon>
        <taxon>Chromadorea</taxon>
        <taxon>Rhabditida</taxon>
        <taxon>Rhabditina</taxon>
        <taxon>Rhabditomorpha</taxon>
        <taxon>Strongyloidea</taxon>
        <taxon>Ancylostomatidae</taxon>
        <taxon>Ancylostomatinae</taxon>
        <taxon>Ancylostoma</taxon>
    </lineage>
</organism>